<dbReference type="GO" id="GO:0046983">
    <property type="term" value="F:protein dimerization activity"/>
    <property type="evidence" value="ECO:0007669"/>
    <property type="project" value="InterPro"/>
</dbReference>
<dbReference type="EMBL" id="JANJYI010000002">
    <property type="protein sequence ID" value="KAK2659337.1"/>
    <property type="molecule type" value="Genomic_DNA"/>
</dbReference>
<feature type="domain" description="HAT C-terminal dimerisation" evidence="1">
    <location>
        <begin position="35"/>
        <end position="60"/>
    </location>
</feature>
<proteinExistence type="predicted"/>
<keyword evidence="3" id="KW-1185">Reference proteome</keyword>
<sequence>MVVTTNLDPRSKKQVERMSSFDAYVNETNPTSMSELDAYLEEKILPNTVDFDILTWWKEN</sequence>
<accession>A0AAE0CQ37</accession>
<dbReference type="InterPro" id="IPR008906">
    <property type="entry name" value="HATC_C_dom"/>
</dbReference>
<gene>
    <name evidence="2" type="ORF">Ddye_005870</name>
</gene>
<reference evidence="2" key="1">
    <citation type="journal article" date="2023" name="Plant J.">
        <title>Genome sequences and population genomics provide insights into the demographic history, inbreeding, and mutation load of two 'living fossil' tree species of Dipteronia.</title>
        <authorList>
            <person name="Feng Y."/>
            <person name="Comes H.P."/>
            <person name="Chen J."/>
            <person name="Zhu S."/>
            <person name="Lu R."/>
            <person name="Zhang X."/>
            <person name="Li P."/>
            <person name="Qiu J."/>
            <person name="Olsen K.M."/>
            <person name="Qiu Y."/>
        </authorList>
    </citation>
    <scope>NUCLEOTIDE SEQUENCE</scope>
    <source>
        <strain evidence="2">KIB01</strain>
    </source>
</reference>
<evidence type="ECO:0000313" key="3">
    <source>
        <dbReference type="Proteomes" id="UP001280121"/>
    </source>
</evidence>
<evidence type="ECO:0000259" key="1">
    <source>
        <dbReference type="Pfam" id="PF05699"/>
    </source>
</evidence>
<dbReference type="AlphaFoldDB" id="A0AAE0CQ37"/>
<comment type="caution">
    <text evidence="2">The sequence shown here is derived from an EMBL/GenBank/DDBJ whole genome shotgun (WGS) entry which is preliminary data.</text>
</comment>
<dbReference type="Proteomes" id="UP001280121">
    <property type="component" value="Unassembled WGS sequence"/>
</dbReference>
<evidence type="ECO:0000313" key="2">
    <source>
        <dbReference type="EMBL" id="KAK2659337.1"/>
    </source>
</evidence>
<name>A0AAE0CQ37_9ROSI</name>
<protein>
    <recommendedName>
        <fullName evidence="1">HAT C-terminal dimerisation domain-containing protein</fullName>
    </recommendedName>
</protein>
<dbReference type="Pfam" id="PF05699">
    <property type="entry name" value="Dimer_Tnp_hAT"/>
    <property type="match status" value="1"/>
</dbReference>
<organism evidence="2 3">
    <name type="scientific">Dipteronia dyeriana</name>
    <dbReference type="NCBI Taxonomy" id="168575"/>
    <lineage>
        <taxon>Eukaryota</taxon>
        <taxon>Viridiplantae</taxon>
        <taxon>Streptophyta</taxon>
        <taxon>Embryophyta</taxon>
        <taxon>Tracheophyta</taxon>
        <taxon>Spermatophyta</taxon>
        <taxon>Magnoliopsida</taxon>
        <taxon>eudicotyledons</taxon>
        <taxon>Gunneridae</taxon>
        <taxon>Pentapetalae</taxon>
        <taxon>rosids</taxon>
        <taxon>malvids</taxon>
        <taxon>Sapindales</taxon>
        <taxon>Sapindaceae</taxon>
        <taxon>Hippocastanoideae</taxon>
        <taxon>Acereae</taxon>
        <taxon>Dipteronia</taxon>
    </lineage>
</organism>